<protein>
    <submittedName>
        <fullName evidence="2">Uncharacterized protein</fullName>
    </submittedName>
</protein>
<name>A0A9P7JI11_9AGAM</name>
<feature type="transmembrane region" description="Helical" evidence="1">
    <location>
        <begin position="29"/>
        <end position="52"/>
    </location>
</feature>
<accession>A0A9P7JI11</accession>
<evidence type="ECO:0000313" key="3">
    <source>
        <dbReference type="Proteomes" id="UP000807769"/>
    </source>
</evidence>
<dbReference type="GeneID" id="64628564"/>
<dbReference type="RefSeq" id="XP_041197589.1">
    <property type="nucleotide sequence ID" value="XM_041334547.1"/>
</dbReference>
<proteinExistence type="predicted"/>
<keyword evidence="1" id="KW-0812">Transmembrane</keyword>
<gene>
    <name evidence="2" type="ORF">BJ212DRAFT_1324908</name>
</gene>
<keyword evidence="3" id="KW-1185">Reference proteome</keyword>
<keyword evidence="1" id="KW-1133">Transmembrane helix</keyword>
<reference evidence="2" key="1">
    <citation type="journal article" date="2020" name="New Phytol.">
        <title>Comparative genomics reveals dynamic genome evolution in host specialist ectomycorrhizal fungi.</title>
        <authorList>
            <person name="Lofgren L.A."/>
            <person name="Nguyen N.H."/>
            <person name="Vilgalys R."/>
            <person name="Ruytinx J."/>
            <person name="Liao H.L."/>
            <person name="Branco S."/>
            <person name="Kuo A."/>
            <person name="LaButti K."/>
            <person name="Lipzen A."/>
            <person name="Andreopoulos W."/>
            <person name="Pangilinan J."/>
            <person name="Riley R."/>
            <person name="Hundley H."/>
            <person name="Na H."/>
            <person name="Barry K."/>
            <person name="Grigoriev I.V."/>
            <person name="Stajich J.E."/>
            <person name="Kennedy P.G."/>
        </authorList>
    </citation>
    <scope>NUCLEOTIDE SEQUENCE</scope>
    <source>
        <strain evidence="2">MN1</strain>
    </source>
</reference>
<keyword evidence="1" id="KW-0472">Membrane</keyword>
<sequence length="86" mass="9599">MAMRSSLTVLLNLYDITCCRGYFIYARSYIYYGVIVSVASYLASLADIIYGCTGEGWMSRRGFCKLSETQVLPYISLIAALATIDQ</sequence>
<comment type="caution">
    <text evidence="2">The sequence shown here is derived from an EMBL/GenBank/DDBJ whole genome shotgun (WGS) entry which is preliminary data.</text>
</comment>
<dbReference type="Proteomes" id="UP000807769">
    <property type="component" value="Unassembled WGS sequence"/>
</dbReference>
<dbReference type="AlphaFoldDB" id="A0A9P7JI11"/>
<evidence type="ECO:0000313" key="2">
    <source>
        <dbReference type="EMBL" id="KAG1823529.1"/>
    </source>
</evidence>
<organism evidence="2 3">
    <name type="scientific">Suillus subaureus</name>
    <dbReference type="NCBI Taxonomy" id="48587"/>
    <lineage>
        <taxon>Eukaryota</taxon>
        <taxon>Fungi</taxon>
        <taxon>Dikarya</taxon>
        <taxon>Basidiomycota</taxon>
        <taxon>Agaricomycotina</taxon>
        <taxon>Agaricomycetes</taxon>
        <taxon>Agaricomycetidae</taxon>
        <taxon>Boletales</taxon>
        <taxon>Suillineae</taxon>
        <taxon>Suillaceae</taxon>
        <taxon>Suillus</taxon>
    </lineage>
</organism>
<evidence type="ECO:0000256" key="1">
    <source>
        <dbReference type="SAM" id="Phobius"/>
    </source>
</evidence>
<dbReference type="EMBL" id="JABBWG010000004">
    <property type="protein sequence ID" value="KAG1823529.1"/>
    <property type="molecule type" value="Genomic_DNA"/>
</dbReference>